<evidence type="ECO:0000256" key="4">
    <source>
        <dbReference type="ARBA" id="ARBA00023002"/>
    </source>
</evidence>
<dbReference type="PANTHER" id="PTHR42934">
    <property type="entry name" value="GLYCOLATE OXIDASE SUBUNIT GLCD"/>
    <property type="match status" value="1"/>
</dbReference>
<comment type="caution">
    <text evidence="6">The sequence shown here is derived from an EMBL/GenBank/DDBJ whole genome shotgun (WGS) entry which is preliminary data.</text>
</comment>
<evidence type="ECO:0000313" key="7">
    <source>
        <dbReference type="Proteomes" id="UP000342249"/>
    </source>
</evidence>
<dbReference type="Gene3D" id="3.30.70.2740">
    <property type="match status" value="1"/>
</dbReference>
<dbReference type="Proteomes" id="UP000342249">
    <property type="component" value="Unassembled WGS sequence"/>
</dbReference>
<comment type="cofactor">
    <cofactor evidence="1">
        <name>FAD</name>
        <dbReference type="ChEBI" id="CHEBI:57692"/>
    </cofactor>
</comment>
<dbReference type="AlphaFoldDB" id="A0A5N7IKS5"/>
<dbReference type="InterPro" id="IPR016166">
    <property type="entry name" value="FAD-bd_PCMH"/>
</dbReference>
<reference evidence="6 7" key="1">
    <citation type="journal article" date="2019" name="Lett. Appl. Microbiol.">
        <title>A case of 'blown pack' spoilage of vacuum-packaged pork likely associated with Clostridium estertheticum in Canada.</title>
        <authorList>
            <person name="Zhang P."/>
            <person name="Ward P."/>
            <person name="McMullen L.M."/>
            <person name="Yang X."/>
        </authorList>
    </citation>
    <scope>NUCLEOTIDE SEQUENCE [LARGE SCALE GENOMIC DNA]</scope>
    <source>
        <strain evidence="6 7">MA19</strain>
    </source>
</reference>
<accession>A0A5N7IKS5</accession>
<dbReference type="Gene3D" id="3.30.70.2190">
    <property type="match status" value="1"/>
</dbReference>
<dbReference type="InterPro" id="IPR004113">
    <property type="entry name" value="FAD-bd_oxidored_4_C"/>
</dbReference>
<dbReference type="SUPFAM" id="SSF55103">
    <property type="entry name" value="FAD-linked oxidases, C-terminal domain"/>
    <property type="match status" value="1"/>
</dbReference>
<dbReference type="InterPro" id="IPR051914">
    <property type="entry name" value="FAD-linked_OxidoTrans_Type4"/>
</dbReference>
<dbReference type="Gene3D" id="3.30.465.10">
    <property type="match status" value="1"/>
</dbReference>
<keyword evidence="3" id="KW-0274">FAD</keyword>
<dbReference type="RefSeq" id="WP_152751064.1">
    <property type="nucleotide sequence ID" value="NZ_JAHLDO010000005.1"/>
</dbReference>
<sequence>MSYKKLDAKDIEFLVSILGKDRVFTGDDINDDFSHDEMGGISKMPEVLVEVLTTDEVSKIMKYASDNVIPVVARGSGTGLVGASVPILGGIMINMSRMNKILEIDEENLMLTLEPGVLLMEISKYVEEFDLFYPPDPGEKSATIAGNINTNAGGMRAVKYGVTRDYIRGLEVVLPSGEILEVGGKVVKNSTGYSIKDLICGSEGTLGIVTKIILRLLPLPKKAVSLLIPFPNLDMAINTVPLIVKSKAAPTAIEFMQREVILAAEEFLGKKFPDNSSDAYLLLTFDGNTIEEIEKAYEGVANICLEQGALDVFITDTDERKEAVWSARGAFLEAVKATTTYMDECDVVVPRNMVAKFINYTNELQKEFNIRIRSFGHAGDGNLHVYVLKDDLTDEVWDTKIAEVFEAMYSKSRELKGLVSGEHGIGFAKKAYMLEQLGPVYVGLMKNIKLAFDPKNILNPGKVCE</sequence>
<name>A0A5N7IKS5_9CLOT</name>
<dbReference type="GO" id="GO:0071949">
    <property type="term" value="F:FAD binding"/>
    <property type="evidence" value="ECO:0007669"/>
    <property type="project" value="InterPro"/>
</dbReference>
<dbReference type="InterPro" id="IPR036318">
    <property type="entry name" value="FAD-bd_PCMH-like_sf"/>
</dbReference>
<dbReference type="Gene3D" id="1.10.45.10">
    <property type="entry name" value="Vanillyl-alcohol Oxidase, Chain A, domain 4"/>
    <property type="match status" value="1"/>
</dbReference>
<evidence type="ECO:0000313" key="6">
    <source>
        <dbReference type="EMBL" id="MPQ61580.1"/>
    </source>
</evidence>
<dbReference type="InterPro" id="IPR016171">
    <property type="entry name" value="Vanillyl_alc_oxidase_C-sub2"/>
</dbReference>
<dbReference type="InterPro" id="IPR006094">
    <property type="entry name" value="Oxid_FAD_bind_N"/>
</dbReference>
<dbReference type="PROSITE" id="PS51387">
    <property type="entry name" value="FAD_PCMH"/>
    <property type="match status" value="1"/>
</dbReference>
<dbReference type="PANTHER" id="PTHR42934:SF2">
    <property type="entry name" value="GLYCOLATE OXIDASE SUBUNIT GLCD"/>
    <property type="match status" value="1"/>
</dbReference>
<dbReference type="InterPro" id="IPR016164">
    <property type="entry name" value="FAD-linked_Oxase-like_C"/>
</dbReference>
<dbReference type="GO" id="GO:0016491">
    <property type="term" value="F:oxidoreductase activity"/>
    <property type="evidence" value="ECO:0007669"/>
    <property type="project" value="UniProtKB-KW"/>
</dbReference>
<proteinExistence type="predicted"/>
<dbReference type="EMBL" id="SPSF01000015">
    <property type="protein sequence ID" value="MPQ61580.1"/>
    <property type="molecule type" value="Genomic_DNA"/>
</dbReference>
<evidence type="ECO:0000256" key="1">
    <source>
        <dbReference type="ARBA" id="ARBA00001974"/>
    </source>
</evidence>
<dbReference type="Pfam" id="PF02913">
    <property type="entry name" value="FAD-oxidase_C"/>
    <property type="match status" value="1"/>
</dbReference>
<dbReference type="SUPFAM" id="SSF56176">
    <property type="entry name" value="FAD-binding/transporter-associated domain-like"/>
    <property type="match status" value="1"/>
</dbReference>
<dbReference type="FunFam" id="1.10.45.10:FF:000001">
    <property type="entry name" value="D-lactate dehydrogenase mitochondrial"/>
    <property type="match status" value="1"/>
</dbReference>
<dbReference type="Pfam" id="PF01565">
    <property type="entry name" value="FAD_binding_4"/>
    <property type="match status" value="1"/>
</dbReference>
<feature type="domain" description="FAD-binding PCMH-type" evidence="5">
    <location>
        <begin position="40"/>
        <end position="219"/>
    </location>
</feature>
<evidence type="ECO:0000256" key="2">
    <source>
        <dbReference type="ARBA" id="ARBA00022630"/>
    </source>
</evidence>
<gene>
    <name evidence="6" type="ORF">E4V82_05565</name>
</gene>
<keyword evidence="2" id="KW-0285">Flavoprotein</keyword>
<dbReference type="InterPro" id="IPR016169">
    <property type="entry name" value="FAD-bd_PCMH_sub2"/>
</dbReference>
<organism evidence="6 7">
    <name type="scientific">Clostridium estertheticum</name>
    <dbReference type="NCBI Taxonomy" id="238834"/>
    <lineage>
        <taxon>Bacteria</taxon>
        <taxon>Bacillati</taxon>
        <taxon>Bacillota</taxon>
        <taxon>Clostridia</taxon>
        <taxon>Eubacteriales</taxon>
        <taxon>Clostridiaceae</taxon>
        <taxon>Clostridium</taxon>
    </lineage>
</organism>
<evidence type="ECO:0000256" key="3">
    <source>
        <dbReference type="ARBA" id="ARBA00022827"/>
    </source>
</evidence>
<evidence type="ECO:0000259" key="5">
    <source>
        <dbReference type="PROSITE" id="PS51387"/>
    </source>
</evidence>
<protein>
    <submittedName>
        <fullName evidence="6">FAD-binding oxidoreductase</fullName>
    </submittedName>
</protein>
<keyword evidence="4" id="KW-0560">Oxidoreductase</keyword>